<dbReference type="InterPro" id="IPR054346">
    <property type="entry name" value="ARPP-2"/>
</dbReference>
<accession>A0A9X3SRW8</accession>
<organism evidence="2 3">
    <name type="scientific">Glycomyces luteolus</name>
    <dbReference type="NCBI Taxonomy" id="2670330"/>
    <lineage>
        <taxon>Bacteria</taxon>
        <taxon>Bacillati</taxon>
        <taxon>Actinomycetota</taxon>
        <taxon>Actinomycetes</taxon>
        <taxon>Glycomycetales</taxon>
        <taxon>Glycomycetaceae</taxon>
        <taxon>Glycomyces</taxon>
    </lineage>
</organism>
<reference evidence="2" key="1">
    <citation type="submission" date="2022-12" db="EMBL/GenBank/DDBJ databases">
        <title>Gycomyces niveus sp.nov.,a novel actinomycete isolated from soil in Shouguan.</title>
        <authorList>
            <person name="Yang X."/>
        </authorList>
    </citation>
    <scope>NUCLEOTIDE SEQUENCE</scope>
    <source>
        <strain evidence="2">NEAU-A15</strain>
    </source>
</reference>
<evidence type="ECO:0000313" key="3">
    <source>
        <dbReference type="Proteomes" id="UP001146067"/>
    </source>
</evidence>
<dbReference type="RefSeq" id="WP_270112206.1">
    <property type="nucleotide sequence ID" value="NZ_JAPZVP010000020.1"/>
</dbReference>
<keyword evidence="3" id="KW-1185">Reference proteome</keyword>
<sequence length="374" mass="42058">MHRLTFDGLQARPGQVWGGVRLVPLVRDEPILSLRLHPSGFPDDDPLGGYEPRCCYAPHGLTAEWTDDGTAVPALGTALRMPATTVHKSRRPKTRLERRTRVRFVPHQTALEAFLPLTFQGPTIAWREWSTRVYRRGLPRSEDPRHIGYDVEGLADALRVFEIHPGQCGVLVYIADALASAVVTPHPDDYRALHPTLVEDGFGELIWRYAHLYGEVPDFRPHFDESAIDTIADLRTAIDAAQGEWADFHENAMASGLLDAEYVFTGDYQMNQYTLRRFRPHFVPGREAHVGEAITDDDGRLAYLRTFRLSETQSRRGRLLRTLSDCDWNVEASAESMGIAAPVLVARIDAAGYGSLFRQDVLDHFRAMNARFAG</sequence>
<protein>
    <recommendedName>
        <fullName evidence="1">ARG and Rhodanese-Phosphatase-superfamily-associated domain-containing protein</fullName>
    </recommendedName>
</protein>
<comment type="caution">
    <text evidence="2">The sequence shown here is derived from an EMBL/GenBank/DDBJ whole genome shotgun (WGS) entry which is preliminary data.</text>
</comment>
<name>A0A9X3SRW8_9ACTN</name>
<feature type="domain" description="ARG and Rhodanese-Phosphatase-superfamily-associated" evidence="1">
    <location>
        <begin position="4"/>
        <end position="270"/>
    </location>
</feature>
<dbReference type="AlphaFoldDB" id="A0A9X3SRW8"/>
<gene>
    <name evidence="2" type="ORF">O1R50_21200</name>
</gene>
<dbReference type="EMBL" id="JAPZVP010000020">
    <property type="protein sequence ID" value="MDA1362157.1"/>
    <property type="molecule type" value="Genomic_DNA"/>
</dbReference>
<evidence type="ECO:0000313" key="2">
    <source>
        <dbReference type="EMBL" id="MDA1362157.1"/>
    </source>
</evidence>
<proteinExistence type="predicted"/>
<evidence type="ECO:0000259" key="1">
    <source>
        <dbReference type="Pfam" id="PF22549"/>
    </source>
</evidence>
<dbReference type="Proteomes" id="UP001146067">
    <property type="component" value="Unassembled WGS sequence"/>
</dbReference>
<dbReference type="Pfam" id="PF22549">
    <property type="entry name" value="ARPP-2"/>
    <property type="match status" value="1"/>
</dbReference>